<keyword evidence="2" id="KW-0732">Signal</keyword>
<feature type="non-terminal residue" evidence="3">
    <location>
        <position position="1"/>
    </location>
</feature>
<evidence type="ECO:0000313" key="4">
    <source>
        <dbReference type="Proteomes" id="UP000428333"/>
    </source>
</evidence>
<dbReference type="PANTHER" id="PTHR33210">
    <property type="entry name" value="PROTODERMAL FACTOR 1"/>
    <property type="match status" value="1"/>
</dbReference>
<feature type="chain" id="PRO_5025568562" description="Protodermal factor 1" evidence="2">
    <location>
        <begin position="23"/>
        <end position="292"/>
    </location>
</feature>
<feature type="compositionally biased region" description="Low complexity" evidence="1">
    <location>
        <begin position="35"/>
        <end position="53"/>
    </location>
</feature>
<feature type="compositionally biased region" description="Low complexity" evidence="1">
    <location>
        <begin position="62"/>
        <end position="100"/>
    </location>
</feature>
<dbReference type="OrthoDB" id="696797at2759"/>
<feature type="compositionally biased region" description="Low complexity" evidence="1">
    <location>
        <begin position="108"/>
        <end position="124"/>
    </location>
</feature>
<dbReference type="EMBL" id="QEFC01001574">
    <property type="protein sequence ID" value="KAE9456715.1"/>
    <property type="molecule type" value="Genomic_DNA"/>
</dbReference>
<sequence length="292" mass="30492">MERERNKQVSLLLLTLVAGLLSQNLLVPVMSITSSHGSPPHGYGGTPPYHGTPSHGGGGSHGTPPSNCGTPPSGGHHTPTPSPPTGASSYSPPTYSYSPHTPTPSPPTGGSSYSPPTYSYSPPTYSTPPTPFVGTPPVTLTPPTIDPGVPTTPTPGISFPTPPFAFPTPPFAFDPNSPPFSCNYWRTHPTLIWGVLGFWGTMGSTLGATSVPGFGSSMSLQQALSNSRADGFGALYREGTASFLNSMVDRRFPFTTQQVRDNFVGAIGSNKAAGAQARVFKLANEGRLKPRN</sequence>
<evidence type="ECO:0000256" key="1">
    <source>
        <dbReference type="SAM" id="MobiDB-lite"/>
    </source>
</evidence>
<dbReference type="InterPro" id="IPR039923">
    <property type="entry name" value="Protodermal_1"/>
</dbReference>
<evidence type="ECO:0000256" key="2">
    <source>
        <dbReference type="SAM" id="SignalP"/>
    </source>
</evidence>
<evidence type="ECO:0008006" key="5">
    <source>
        <dbReference type="Google" id="ProtNLM"/>
    </source>
</evidence>
<dbReference type="PRINTS" id="PR01217">
    <property type="entry name" value="PRICHEXTENSN"/>
</dbReference>
<organism evidence="3 4">
    <name type="scientific">Rhododendron williamsianum</name>
    <dbReference type="NCBI Taxonomy" id="262921"/>
    <lineage>
        <taxon>Eukaryota</taxon>
        <taxon>Viridiplantae</taxon>
        <taxon>Streptophyta</taxon>
        <taxon>Embryophyta</taxon>
        <taxon>Tracheophyta</taxon>
        <taxon>Spermatophyta</taxon>
        <taxon>Magnoliopsida</taxon>
        <taxon>eudicotyledons</taxon>
        <taxon>Gunneridae</taxon>
        <taxon>Pentapetalae</taxon>
        <taxon>asterids</taxon>
        <taxon>Ericales</taxon>
        <taxon>Ericaceae</taxon>
        <taxon>Ericoideae</taxon>
        <taxon>Rhodoreae</taxon>
        <taxon>Rhododendron</taxon>
    </lineage>
</organism>
<comment type="caution">
    <text evidence="3">The sequence shown here is derived from an EMBL/GenBank/DDBJ whole genome shotgun (WGS) entry which is preliminary data.</text>
</comment>
<feature type="signal peptide" evidence="2">
    <location>
        <begin position="1"/>
        <end position="22"/>
    </location>
</feature>
<gene>
    <name evidence="3" type="ORF">C3L33_11384</name>
</gene>
<keyword evidence="4" id="KW-1185">Reference proteome</keyword>
<dbReference type="Proteomes" id="UP000428333">
    <property type="component" value="Linkage Group LG06"/>
</dbReference>
<name>A0A6A4LGH7_9ERIC</name>
<dbReference type="AlphaFoldDB" id="A0A6A4LGH7"/>
<protein>
    <recommendedName>
        <fullName evidence="5">Protodermal factor 1</fullName>
    </recommendedName>
</protein>
<feature type="region of interest" description="Disordered" evidence="1">
    <location>
        <begin position="35"/>
        <end position="153"/>
    </location>
</feature>
<proteinExistence type="predicted"/>
<evidence type="ECO:0000313" key="3">
    <source>
        <dbReference type="EMBL" id="KAE9456715.1"/>
    </source>
</evidence>
<dbReference type="PANTHER" id="PTHR33210:SF18">
    <property type="entry name" value="PROTODERMAL FACTOR 1"/>
    <property type="match status" value="1"/>
</dbReference>
<feature type="compositionally biased region" description="Low complexity" evidence="1">
    <location>
        <begin position="132"/>
        <end position="143"/>
    </location>
</feature>
<reference evidence="3 4" key="1">
    <citation type="journal article" date="2019" name="Genome Biol. Evol.">
        <title>The Rhododendron genome and chromosomal organization provide insight into shared whole-genome duplications across the heath family (Ericaceae).</title>
        <authorList>
            <person name="Soza V.L."/>
            <person name="Lindsley D."/>
            <person name="Waalkes A."/>
            <person name="Ramage E."/>
            <person name="Patwardhan R.P."/>
            <person name="Burton J.N."/>
            <person name="Adey A."/>
            <person name="Kumar A."/>
            <person name="Qiu R."/>
            <person name="Shendure J."/>
            <person name="Hall B."/>
        </authorList>
    </citation>
    <scope>NUCLEOTIDE SEQUENCE [LARGE SCALE GENOMIC DNA]</scope>
    <source>
        <strain evidence="3">RSF 1966-606</strain>
    </source>
</reference>
<accession>A0A6A4LGH7</accession>